<dbReference type="STRING" id="679197.HMPREF9336_00348"/>
<comment type="caution">
    <text evidence="2">The sequence shown here is derived from an EMBL/GenBank/DDBJ whole genome shotgun (WGS) entry which is preliminary data.</text>
</comment>
<protein>
    <submittedName>
        <fullName evidence="2">Uncharacterized protein</fullName>
    </submittedName>
</protein>
<organism evidence="2 3">
    <name type="scientific">Segniliparus rugosus (strain ATCC BAA-974 / DSM 45345 / CCUG 50838 / CIP 108380 / JCM 13579 / CDC 945)</name>
    <dbReference type="NCBI Taxonomy" id="679197"/>
    <lineage>
        <taxon>Bacteria</taxon>
        <taxon>Bacillati</taxon>
        <taxon>Actinomycetota</taxon>
        <taxon>Actinomycetes</taxon>
        <taxon>Mycobacteriales</taxon>
        <taxon>Segniliparaceae</taxon>
        <taxon>Segniliparus</taxon>
    </lineage>
</organism>
<proteinExistence type="predicted"/>
<name>E5XLH9_SEGRC</name>
<evidence type="ECO:0000313" key="2">
    <source>
        <dbReference type="EMBL" id="EFV14793.1"/>
    </source>
</evidence>
<evidence type="ECO:0000256" key="1">
    <source>
        <dbReference type="SAM" id="MobiDB-lite"/>
    </source>
</evidence>
<evidence type="ECO:0000313" key="3">
    <source>
        <dbReference type="Proteomes" id="UP000004816"/>
    </source>
</evidence>
<dbReference type="RefSeq" id="WP_007467244.1">
    <property type="nucleotide sequence ID" value="NZ_KI391954.1"/>
</dbReference>
<keyword evidence="3" id="KW-1185">Reference proteome</keyword>
<dbReference type="EMBL" id="ACZI02000003">
    <property type="protein sequence ID" value="EFV14793.1"/>
    <property type="molecule type" value="Genomic_DNA"/>
</dbReference>
<reference evidence="2 3" key="1">
    <citation type="journal article" date="2011" name="Stand. Genomic Sci.">
        <title>High quality draft genome sequence of Segniliparus rugosus CDC 945(T)= (ATCC BAA-974(T)).</title>
        <authorList>
            <person name="Earl A.M."/>
            <person name="Desjardins C.A."/>
            <person name="Fitzgerald M.G."/>
            <person name="Arachchi H.M."/>
            <person name="Zeng Q."/>
            <person name="Mehta T."/>
            <person name="Griggs A."/>
            <person name="Birren B.W."/>
            <person name="Toney N.C."/>
            <person name="Carr J."/>
            <person name="Posey J."/>
            <person name="Butler W.R."/>
        </authorList>
    </citation>
    <scope>NUCLEOTIDE SEQUENCE [LARGE SCALE GENOMIC DNA]</scope>
    <source>
        <strain evidence="3">ATCC BAA-974 / DSM 45345 / CCUG 50838 / CIP 108380 / JCM 13579 / CDC 945</strain>
    </source>
</reference>
<feature type="region of interest" description="Disordered" evidence="1">
    <location>
        <begin position="93"/>
        <end position="115"/>
    </location>
</feature>
<sequence length="115" mass="11361">MTIPLGKGAEGAEFAFDSDQATVAGGKISALADGIRGLPQLAGAQSGIPSIGSDRVSKAVAEVVSSQNQVISAGSAHISGRLEIAAGHFTSSAKEIDETESSNAQSLTAHPATGA</sequence>
<gene>
    <name evidence="2" type="ORF">HMPREF9336_00348</name>
</gene>
<dbReference type="HOGENOM" id="CLU_2107322_0_0_11"/>
<dbReference type="OrthoDB" id="9894433at2"/>
<dbReference type="Proteomes" id="UP000004816">
    <property type="component" value="Unassembled WGS sequence"/>
</dbReference>
<accession>E5XLH9</accession>
<dbReference type="AlphaFoldDB" id="E5XLH9"/>